<evidence type="ECO:0000256" key="1">
    <source>
        <dbReference type="SAM" id="MobiDB-lite"/>
    </source>
</evidence>
<dbReference type="Pfam" id="PF06043">
    <property type="entry name" value="Reo_P9"/>
    <property type="match status" value="1"/>
</dbReference>
<organismHost>
    <name type="scientific">Avena sativa</name>
    <name type="common">Oat</name>
    <dbReference type="NCBI Taxonomy" id="4498"/>
</organismHost>
<proteinExistence type="predicted"/>
<reference evidence="2" key="1">
    <citation type="submission" date="2010-10" db="EMBL/GenBank/DDBJ databases">
        <title>Molecular identification of maize rough dwarf disease in Lijiang (Yunnan, China).</title>
        <authorList>
            <person name="Yin Y.-Y."/>
            <person name="Wang D."/>
            <person name="Dong J.-H."/>
            <person name="Zhang Z.-K."/>
        </authorList>
    </citation>
    <scope>NUCLEOTIDE SEQUENCE</scope>
    <source>
        <strain evidence="2">LJ-M</strain>
    </source>
</reference>
<name>F5A188_RBSDV</name>
<organismHost>
    <name type="scientific">Triticum aestivum</name>
    <name type="common">Wheat</name>
    <dbReference type="NCBI Taxonomy" id="4565"/>
</organismHost>
<dbReference type="InterPro" id="IPR009268">
    <property type="entry name" value="Reo_P9"/>
</dbReference>
<sequence length="353" mass="40847">MNERKRMADQERRTFGSYKIEGLTIRNDQPNRNTNSSNSQSTENRLSTKKIPLLDDGIFELLTYLIDGTNFDKTCYCGFNYSHLPNLERDFNVASIYVRENFELCTEHLNLKDYDRQATISVKSPDFTLFLEYTLKPSLETDSPILEKENEETEKSAPPKVTPPKEEKRTVEMSLLPILNRESEETLNSEILEGEAAVVNVFKMYIKGFLMYLGENPNSYDRQLNIEKYRPLLISILGYEHLIGTRVTHKEVNHIFYQLATFDNYPFDLLRFQLSSLISTPPLIREKIAKEGLFKIITSNPLRGASRQTALFRGINGSESFLNMKRYRKFRTRVVGNVDSVIKSDFSSLKLDV</sequence>
<evidence type="ECO:0000313" key="2">
    <source>
        <dbReference type="EMBL" id="AEB40346.1"/>
    </source>
</evidence>
<organismHost>
    <name type="scientific">Oryza sativa</name>
    <name type="common">Rice</name>
    <dbReference type="NCBI Taxonomy" id="4530"/>
</organismHost>
<feature type="region of interest" description="Disordered" evidence="1">
    <location>
        <begin position="147"/>
        <end position="168"/>
    </location>
</feature>
<organismHost>
    <name type="scientific">Hordeum vulgare</name>
    <name type="common">Barley</name>
    <dbReference type="NCBI Taxonomy" id="4513"/>
</organismHost>
<accession>F5A188</accession>
<feature type="compositionally biased region" description="Low complexity" evidence="1">
    <location>
        <begin position="31"/>
        <end position="45"/>
    </location>
</feature>
<organism evidence="2">
    <name type="scientific">Rice black streaked dwarf virus</name>
    <name type="common">RBSDV</name>
    <dbReference type="NCBI Taxonomy" id="10990"/>
    <lineage>
        <taxon>Viruses</taxon>
        <taxon>Riboviria</taxon>
        <taxon>Orthornavirae</taxon>
        <taxon>Duplornaviricota</taxon>
        <taxon>Resentoviricetes</taxon>
        <taxon>Reovirales</taxon>
        <taxon>Spinareoviridae</taxon>
        <taxon>Fijivirus</taxon>
        <taxon>Fijivirus alporyzae</taxon>
    </lineage>
</organism>
<protein>
    <submittedName>
        <fullName evidence="2">p9-1</fullName>
    </submittedName>
</protein>
<organismHost>
    <name type="scientific">Zea mays</name>
    <name type="common">Maize</name>
    <dbReference type="NCBI Taxonomy" id="4577"/>
</organismHost>
<feature type="region of interest" description="Disordered" evidence="1">
    <location>
        <begin position="26"/>
        <end position="46"/>
    </location>
</feature>
<dbReference type="EMBL" id="HQ394209">
    <property type="protein sequence ID" value="AEB40346.1"/>
    <property type="molecule type" value="Genomic_RNA"/>
</dbReference>